<feature type="transmembrane region" description="Helical" evidence="1">
    <location>
        <begin position="117"/>
        <end position="140"/>
    </location>
</feature>
<dbReference type="AlphaFoldDB" id="A0AAP6C3T0"/>
<dbReference type="EMBL" id="JASOLY010000011">
    <property type="protein sequence ID" value="MDK6868782.1"/>
    <property type="molecule type" value="Genomic_DNA"/>
</dbReference>
<keyword evidence="1" id="KW-0472">Membrane</keyword>
<comment type="caution">
    <text evidence="2">The sequence shown here is derived from an EMBL/GenBank/DDBJ whole genome shotgun (WGS) entry which is preliminary data.</text>
</comment>
<gene>
    <name evidence="2" type="ORF">QP354_06845</name>
</gene>
<dbReference type="RefSeq" id="WP_144842202.1">
    <property type="nucleotide sequence ID" value="NZ_JADNBA010000005.1"/>
</dbReference>
<keyword evidence="1" id="KW-1133">Transmembrane helix</keyword>
<accession>A0AAP6C3T0</accession>
<proteinExistence type="predicted"/>
<keyword evidence="1" id="KW-0812">Transmembrane</keyword>
<sequence length="164" mass="18806">MMNQIGNSLKITFVRLIKYIFQSSEERSVMEVRLIRERYEQLGVAKLQDMLISYKSQVQHSQLLFTGIMLAMFTALLGGLGQTIINCLRQLLIINTLPKVKTAETLNMLTTDEMKSVLLIEGLIIMVFIFILILGIILFVDKIKTKQMKVLILEDIIKRKTQNG</sequence>
<name>A0AAP6C3T0_9LACO</name>
<organism evidence="2 3">
    <name type="scientific">Lactobacillus paragasseri</name>
    <dbReference type="NCBI Taxonomy" id="2107999"/>
    <lineage>
        <taxon>Bacteria</taxon>
        <taxon>Bacillati</taxon>
        <taxon>Bacillota</taxon>
        <taxon>Bacilli</taxon>
        <taxon>Lactobacillales</taxon>
        <taxon>Lactobacillaceae</taxon>
        <taxon>Lactobacillus</taxon>
    </lineage>
</organism>
<evidence type="ECO:0000313" key="2">
    <source>
        <dbReference type="EMBL" id="MDK6868782.1"/>
    </source>
</evidence>
<feature type="transmembrane region" description="Helical" evidence="1">
    <location>
        <begin position="63"/>
        <end position="85"/>
    </location>
</feature>
<evidence type="ECO:0000313" key="3">
    <source>
        <dbReference type="Proteomes" id="UP001232113"/>
    </source>
</evidence>
<evidence type="ECO:0000256" key="1">
    <source>
        <dbReference type="SAM" id="Phobius"/>
    </source>
</evidence>
<reference evidence="2" key="1">
    <citation type="submission" date="2023-05" db="EMBL/GenBank/DDBJ databases">
        <title>Cataloging the Phylogenetic Diversity of Human Bladder Bacteria.</title>
        <authorList>
            <person name="Du J."/>
        </authorList>
    </citation>
    <scope>NUCLEOTIDE SEQUENCE</scope>
    <source>
        <strain evidence="2">UMB6975B</strain>
    </source>
</reference>
<dbReference type="Proteomes" id="UP001232113">
    <property type="component" value="Unassembled WGS sequence"/>
</dbReference>
<protein>
    <submittedName>
        <fullName evidence="2">Uncharacterized protein</fullName>
    </submittedName>
</protein>